<feature type="region of interest" description="Disordered" evidence="1">
    <location>
        <begin position="54"/>
        <end position="74"/>
    </location>
</feature>
<organism evidence="2 3">
    <name type="scientific">Hypsizygus marmoreus</name>
    <name type="common">White beech mushroom</name>
    <name type="synonym">Agaricus marmoreus</name>
    <dbReference type="NCBI Taxonomy" id="39966"/>
    <lineage>
        <taxon>Eukaryota</taxon>
        <taxon>Fungi</taxon>
        <taxon>Dikarya</taxon>
        <taxon>Basidiomycota</taxon>
        <taxon>Agaricomycotina</taxon>
        <taxon>Agaricomycetes</taxon>
        <taxon>Agaricomycetidae</taxon>
        <taxon>Agaricales</taxon>
        <taxon>Tricholomatineae</taxon>
        <taxon>Lyophyllaceae</taxon>
        <taxon>Hypsizygus</taxon>
    </lineage>
</organism>
<evidence type="ECO:0000313" key="3">
    <source>
        <dbReference type="Proteomes" id="UP000076154"/>
    </source>
</evidence>
<keyword evidence="3" id="KW-1185">Reference proteome</keyword>
<evidence type="ECO:0000256" key="1">
    <source>
        <dbReference type="SAM" id="MobiDB-lite"/>
    </source>
</evidence>
<accession>A0A369JJZ2</accession>
<reference evidence="2" key="1">
    <citation type="submission" date="2018-04" db="EMBL/GenBank/DDBJ databases">
        <title>Whole genome sequencing of Hypsizygus marmoreus.</title>
        <authorList>
            <person name="Choi I.-G."/>
            <person name="Min B."/>
            <person name="Kim J.-G."/>
            <person name="Kim S."/>
            <person name="Oh Y.-L."/>
            <person name="Kong W.-S."/>
            <person name="Park H."/>
            <person name="Jeong J."/>
            <person name="Song E.-S."/>
        </authorList>
    </citation>
    <scope>NUCLEOTIDE SEQUENCE [LARGE SCALE GENOMIC DNA]</scope>
    <source>
        <strain evidence="2">51987-8</strain>
    </source>
</reference>
<gene>
    <name evidence="2" type="ORF">Hypma_011273</name>
</gene>
<protein>
    <submittedName>
        <fullName evidence="2">Uncharacterized protein</fullName>
    </submittedName>
</protein>
<sequence length="74" mass="8247">MSHIQDEMSSANLQLLEAHAGTTNELLSDSDRNLVRSLLRAALQDLEDLERQIAETDSADSHLLKRADDTSTRI</sequence>
<evidence type="ECO:0000313" key="2">
    <source>
        <dbReference type="EMBL" id="RDB21662.1"/>
    </source>
</evidence>
<proteinExistence type="predicted"/>
<dbReference type="AlphaFoldDB" id="A0A369JJZ2"/>
<dbReference type="InParanoid" id="A0A369JJZ2"/>
<dbReference type="EMBL" id="LUEZ02000054">
    <property type="protein sequence ID" value="RDB21662.1"/>
    <property type="molecule type" value="Genomic_DNA"/>
</dbReference>
<dbReference type="Proteomes" id="UP000076154">
    <property type="component" value="Unassembled WGS sequence"/>
</dbReference>
<comment type="caution">
    <text evidence="2">The sequence shown here is derived from an EMBL/GenBank/DDBJ whole genome shotgun (WGS) entry which is preliminary data.</text>
</comment>
<name>A0A369JJZ2_HYPMA</name>